<keyword evidence="3" id="KW-1015">Disulfide bond</keyword>
<feature type="signal peptide" evidence="4">
    <location>
        <begin position="1"/>
        <end position="22"/>
    </location>
</feature>
<dbReference type="Pfam" id="PF00026">
    <property type="entry name" value="Asp"/>
    <property type="match status" value="1"/>
</dbReference>
<dbReference type="EMBL" id="LVYI01000011">
    <property type="protein sequence ID" value="OAP55540.1"/>
    <property type="molecule type" value="Genomic_DNA"/>
</dbReference>
<comment type="caution">
    <text evidence="6">The sequence shown here is derived from an EMBL/GenBank/DDBJ whole genome shotgun (WGS) entry which is preliminary data.</text>
</comment>
<dbReference type="PROSITE" id="PS51767">
    <property type="entry name" value="PEPTIDASE_A1"/>
    <property type="match status" value="1"/>
</dbReference>
<organism evidence="6 7">
    <name type="scientific">Fonsecaea erecta</name>
    <dbReference type="NCBI Taxonomy" id="1367422"/>
    <lineage>
        <taxon>Eukaryota</taxon>
        <taxon>Fungi</taxon>
        <taxon>Dikarya</taxon>
        <taxon>Ascomycota</taxon>
        <taxon>Pezizomycotina</taxon>
        <taxon>Eurotiomycetes</taxon>
        <taxon>Chaetothyriomycetidae</taxon>
        <taxon>Chaetothyriales</taxon>
        <taxon>Herpotrichiellaceae</taxon>
        <taxon>Fonsecaea</taxon>
    </lineage>
</organism>
<evidence type="ECO:0000256" key="1">
    <source>
        <dbReference type="ARBA" id="ARBA00007447"/>
    </source>
</evidence>
<feature type="domain" description="Peptidase A1" evidence="5">
    <location>
        <begin position="68"/>
        <end position="407"/>
    </location>
</feature>
<evidence type="ECO:0000313" key="7">
    <source>
        <dbReference type="Proteomes" id="UP000078343"/>
    </source>
</evidence>
<dbReference type="Gene3D" id="2.40.70.10">
    <property type="entry name" value="Acid Proteases"/>
    <property type="match status" value="2"/>
</dbReference>
<feature type="disulfide bond" evidence="3">
    <location>
        <begin position="338"/>
        <end position="369"/>
    </location>
</feature>
<dbReference type="RefSeq" id="XP_018688907.1">
    <property type="nucleotide sequence ID" value="XM_018842019.1"/>
</dbReference>
<dbReference type="Proteomes" id="UP000078343">
    <property type="component" value="Unassembled WGS sequence"/>
</dbReference>
<proteinExistence type="inferred from homology"/>
<dbReference type="SUPFAM" id="SSF50630">
    <property type="entry name" value="Acid proteases"/>
    <property type="match status" value="1"/>
</dbReference>
<dbReference type="STRING" id="1367422.A0A178Z6Y5"/>
<dbReference type="InterPro" id="IPR021109">
    <property type="entry name" value="Peptidase_aspartic_dom_sf"/>
</dbReference>
<protein>
    <recommendedName>
        <fullName evidence="5">Peptidase A1 domain-containing protein</fullName>
    </recommendedName>
</protein>
<feature type="active site" evidence="2">
    <location>
        <position position="84"/>
    </location>
</feature>
<evidence type="ECO:0000313" key="6">
    <source>
        <dbReference type="EMBL" id="OAP55540.1"/>
    </source>
</evidence>
<dbReference type="InterPro" id="IPR034164">
    <property type="entry name" value="Pepsin-like_dom"/>
</dbReference>
<evidence type="ECO:0000256" key="2">
    <source>
        <dbReference type="PIRSR" id="PIRSR601461-1"/>
    </source>
</evidence>
<gene>
    <name evidence="6" type="ORF">AYL99_10513</name>
</gene>
<keyword evidence="4" id="KW-0732">Signal</keyword>
<feature type="active site" evidence="2">
    <location>
        <position position="302"/>
    </location>
</feature>
<dbReference type="InterPro" id="IPR033121">
    <property type="entry name" value="PEPTIDASE_A1"/>
</dbReference>
<dbReference type="CDD" id="cd05471">
    <property type="entry name" value="pepsin_like"/>
    <property type="match status" value="1"/>
</dbReference>
<dbReference type="PRINTS" id="PR00792">
    <property type="entry name" value="PEPSIN"/>
</dbReference>
<evidence type="ECO:0000256" key="4">
    <source>
        <dbReference type="SAM" id="SignalP"/>
    </source>
</evidence>
<keyword evidence="7" id="KW-1185">Reference proteome</keyword>
<evidence type="ECO:0000256" key="3">
    <source>
        <dbReference type="PIRSR" id="PIRSR601461-2"/>
    </source>
</evidence>
<feature type="chain" id="PRO_5008098324" description="Peptidase A1 domain-containing protein" evidence="4">
    <location>
        <begin position="23"/>
        <end position="414"/>
    </location>
</feature>
<dbReference type="GeneID" id="30014681"/>
<dbReference type="AlphaFoldDB" id="A0A178Z6Y5"/>
<sequence>MALITLMSLILLSALALQSVSCFSFNNKPQDTKTFPRATPVRLNAVRKPVPRNPRRAYPLVSKDELYFSIEVTLGGQSVYLEVDTGSSNIWAIEKGYICQPGWSCDYGTGIQLNSNFEQLPDETFVTGYADTQGASGIMVNTSVEVAGILIPEQRVGLATSASNETHFVLYTVGDGVISGYLGLAYPILTSETDDGFAQHYSSVPNTIFQEGLADPIFALAISRDASNTGFGGYMTIGGVPDLSDAAVNAVLPYGSAPIVINPVVDASQVTDYAIYVDALGWSSPSGTGSGEDSASVLYIVDSGTTITHVPDADAASINALFNPPATQDDNGNYLVLCDAKAPDIYITVGGVKLPINPVDLILPGTGTCYSSIQGLLKTFPAGIIGDTMLRSLLAVFDWGEQMVHLASRPEYES</sequence>
<accession>A0A178Z6Y5</accession>
<name>A0A178Z6Y5_9EURO</name>
<dbReference type="GO" id="GO:0000324">
    <property type="term" value="C:fungal-type vacuole"/>
    <property type="evidence" value="ECO:0007669"/>
    <property type="project" value="TreeGrafter"/>
</dbReference>
<comment type="similarity">
    <text evidence="1">Belongs to the peptidase A1 family.</text>
</comment>
<evidence type="ECO:0000259" key="5">
    <source>
        <dbReference type="PROSITE" id="PS51767"/>
    </source>
</evidence>
<dbReference type="PANTHER" id="PTHR47966:SF47">
    <property type="entry name" value="ENDOPEPTIDASE, PUTATIVE (AFU_ORTHOLOGUE AFUA_3G01220)-RELATED"/>
    <property type="match status" value="1"/>
</dbReference>
<dbReference type="OrthoDB" id="15189at2759"/>
<dbReference type="GO" id="GO:0006508">
    <property type="term" value="P:proteolysis"/>
    <property type="evidence" value="ECO:0007669"/>
    <property type="project" value="InterPro"/>
</dbReference>
<dbReference type="GO" id="GO:0004190">
    <property type="term" value="F:aspartic-type endopeptidase activity"/>
    <property type="evidence" value="ECO:0007669"/>
    <property type="project" value="InterPro"/>
</dbReference>
<dbReference type="InterPro" id="IPR001461">
    <property type="entry name" value="Aspartic_peptidase_A1"/>
</dbReference>
<dbReference type="PANTHER" id="PTHR47966">
    <property type="entry name" value="BETA-SITE APP-CLEAVING ENZYME, ISOFORM A-RELATED"/>
    <property type="match status" value="1"/>
</dbReference>
<reference evidence="6 7" key="1">
    <citation type="submission" date="2016-04" db="EMBL/GenBank/DDBJ databases">
        <title>Draft genome of Fonsecaea erecta CBS 125763.</title>
        <authorList>
            <person name="Weiss V.A."/>
            <person name="Vicente V.A."/>
            <person name="Raittz R.T."/>
            <person name="Moreno L.F."/>
            <person name="De Souza E.M."/>
            <person name="Pedrosa F.O."/>
            <person name="Steffens M.B."/>
            <person name="Faoro H."/>
            <person name="Tadra-Sfeir M.Z."/>
            <person name="Najafzadeh M.J."/>
            <person name="Felipe M.S."/>
            <person name="Teixeira M."/>
            <person name="Sun J."/>
            <person name="Xi L."/>
            <person name="Gomes R."/>
            <person name="De Azevedo C.M."/>
            <person name="Salgado C.G."/>
            <person name="Da Silva M.B."/>
            <person name="Nascimento M.F."/>
            <person name="Queiroz-Telles F."/>
            <person name="Attili D.S."/>
            <person name="Gorbushina A."/>
        </authorList>
    </citation>
    <scope>NUCLEOTIDE SEQUENCE [LARGE SCALE GENOMIC DNA]</scope>
    <source>
        <strain evidence="6 7">CBS 125763</strain>
    </source>
</reference>